<dbReference type="Pfam" id="PF17917">
    <property type="entry name" value="RT_RNaseH"/>
    <property type="match status" value="1"/>
</dbReference>
<feature type="region of interest" description="Disordered" evidence="9">
    <location>
        <begin position="1212"/>
        <end position="1236"/>
    </location>
</feature>
<evidence type="ECO:0000256" key="3">
    <source>
        <dbReference type="ARBA" id="ARBA00022695"/>
    </source>
</evidence>
<keyword evidence="2" id="KW-0808">Transferase</keyword>
<evidence type="ECO:0000256" key="5">
    <source>
        <dbReference type="ARBA" id="ARBA00022750"/>
    </source>
</evidence>
<dbReference type="Pfam" id="PF17919">
    <property type="entry name" value="RT_RNaseH_2"/>
    <property type="match status" value="1"/>
</dbReference>
<protein>
    <submittedName>
        <fullName evidence="11">Unnamed protein product</fullName>
    </submittedName>
</protein>
<dbReference type="InterPro" id="IPR041577">
    <property type="entry name" value="RT_RNaseH_2"/>
</dbReference>
<feature type="region of interest" description="Disordered" evidence="9">
    <location>
        <begin position="743"/>
        <end position="833"/>
    </location>
</feature>
<feature type="domain" description="Reverse transcriptase" evidence="10">
    <location>
        <begin position="1"/>
        <end position="93"/>
    </location>
</feature>
<dbReference type="OrthoDB" id="112117at2759"/>
<reference evidence="11" key="1">
    <citation type="submission" date="2023-04" db="EMBL/GenBank/DDBJ databases">
        <title>Phytophthora fragariaefolia NBRC 109709.</title>
        <authorList>
            <person name="Ichikawa N."/>
            <person name="Sato H."/>
            <person name="Tonouchi N."/>
        </authorList>
    </citation>
    <scope>NUCLEOTIDE SEQUENCE</scope>
    <source>
        <strain evidence="11">NBRC 109709</strain>
    </source>
</reference>
<keyword evidence="8" id="KW-0695">RNA-directed DNA polymerase</keyword>
<keyword evidence="6" id="KW-0255">Endonuclease</keyword>
<evidence type="ECO:0000256" key="1">
    <source>
        <dbReference type="ARBA" id="ARBA00022670"/>
    </source>
</evidence>
<dbReference type="InterPro" id="IPR002156">
    <property type="entry name" value="RNaseH_domain"/>
</dbReference>
<dbReference type="InterPro" id="IPR051320">
    <property type="entry name" value="Viral_Replic_Matur_Polypro"/>
</dbReference>
<name>A0A9W6XRT9_9STRA</name>
<dbReference type="Proteomes" id="UP001165121">
    <property type="component" value="Unassembled WGS sequence"/>
</dbReference>
<dbReference type="GO" id="GO:0004523">
    <property type="term" value="F:RNA-DNA hybrid ribonuclease activity"/>
    <property type="evidence" value="ECO:0007669"/>
    <property type="project" value="InterPro"/>
</dbReference>
<dbReference type="GO" id="GO:0003676">
    <property type="term" value="F:nucleic acid binding"/>
    <property type="evidence" value="ECO:0007669"/>
    <property type="project" value="InterPro"/>
</dbReference>
<dbReference type="Pfam" id="PF13456">
    <property type="entry name" value="RVT_3"/>
    <property type="match status" value="1"/>
</dbReference>
<feature type="compositionally biased region" description="Polar residues" evidence="9">
    <location>
        <begin position="804"/>
        <end position="823"/>
    </location>
</feature>
<proteinExistence type="predicted"/>
<dbReference type="InterPro" id="IPR012337">
    <property type="entry name" value="RNaseH-like_sf"/>
</dbReference>
<sequence length="1283" mass="144326">MTDTKVYTPTRVPQGCSDAALHFQVTMERCFATLLYKHLLIWIDDLLLYAEDVDTYLEKLSELFSLMNEFGLKLSAAKSSLFQRSVKWCGKIIDGDGVRHDPQRIAALREMPLPSTAGDLQQFLCASNKLPVTFTEEEQAAFEQVKDCLASAAMLAHPSPNGVLSVFTDASDTAWSVIVMDVEKWQSDKMVADQNHLLLHCLMDPVSQLVNSPDADIFTTSEADTSTLVPVFDRRSFVDDICFGGKTFDECLATLDKLLSRFEECRISISFTKSIFAQSRVDFLSHDISRDGMRANSKKLTAIAKLPFPKTKKDVQSFLGAINYYGRFIQDFAAYGAALYQLKDDDFKSGGDISIARRSFAALQRKVADASILRHYDRSKDVHLMLFANEWALSTTILQMHDDTLHPVRFCGRVLNDSELNYHPAEKEVLALLLVLKMCYTQLADRQLKVHTRFSTLVWIFKSKSLFGRASQFAVLLSPWHLVVQRIKEKDCAFTQLLHATVTTFVDLDEALAPVAPPKQGSPTTRLDPSLLYARIPISHDGFVVSFDGSAKSPKFGGYGSCFWIVWRLPDWKIVIAASAYLETTTVNLAEYTGMNNSVLAALELGADTLVIVGVSRFAIQQSLGVIACRKESLLTMLNRHIELTARLRSVKYLHVVREYNAAADSLAGEALEAKVSKVVLSEERNNELSEINRIQEVIYESSAEEPKANQPESRNFVQNRNTSLPHKTFSYFVQDESDVISVMTRHQKKPRRKRVRFAGVRPDNSNEGLDEYDIRPDNSSNDNEAIQTSPDNSSEEVQAPAENGTNLTGPDNANEESQTLPTIPNAEDIDPVAVQNERRRRIAKAQEEELKWANLKAVLLGNSAKLGYKAARDACKVMDQFVLSEDEVLYYEGTSRRKRNDEQADIALCLVVPTTMIPEVLQNCHDSLEGGHQGVVRTYQRVKLDYFWIGLYADVEKHLRSCRDCSSSKSRPHLRGHSPGNILAELPFQLVSMDFVIPLPTTRRGNSALLLFQCSFTGFVIAKAMSNTDALKVPQTFEACLSSQANGQQERSVKPVIQSVRVYAEDPLQQGWDEIVERLVFAINTSMDATRREAPFYLESLGIYGESQAWTHKEARPPIARTLPNKKKIEEYAYELELPDRSGYRFHPVVHVSRLKPVNESQSRPTTRLAPDISEHTRLDFDEELLPEDSWEPDQLVGEYEVETILDDKTPLSTTSSKRFHGDPGMGPAQLDHEPYHENNRLEQTRETKGYTVQMWCCKGAEQAHRSIHCATDLSPPAPTTH</sequence>
<dbReference type="InterPro" id="IPR043502">
    <property type="entry name" value="DNA/RNA_pol_sf"/>
</dbReference>
<dbReference type="Gene3D" id="1.10.340.70">
    <property type="match status" value="1"/>
</dbReference>
<dbReference type="FunFam" id="1.10.340.70:FF:000001">
    <property type="entry name" value="Retrovirus-related Pol polyprotein from transposon gypsy-like Protein"/>
    <property type="match status" value="1"/>
</dbReference>
<comment type="caution">
    <text evidence="11">The sequence shown here is derived from an EMBL/GenBank/DDBJ whole genome shotgun (WGS) entry which is preliminary data.</text>
</comment>
<dbReference type="InterPro" id="IPR000477">
    <property type="entry name" value="RT_dom"/>
</dbReference>
<gene>
    <name evidence="11" type="ORF">Pfra01_001509900</name>
</gene>
<dbReference type="Gene3D" id="3.30.420.10">
    <property type="entry name" value="Ribonuclease H-like superfamily/Ribonuclease H"/>
    <property type="match status" value="2"/>
</dbReference>
<keyword evidence="3" id="KW-0548">Nucleotidyltransferase</keyword>
<dbReference type="InterPro" id="IPR041373">
    <property type="entry name" value="RT_RNaseH"/>
</dbReference>
<keyword evidence="7" id="KW-0378">Hydrolase</keyword>
<dbReference type="Pfam" id="PF17921">
    <property type="entry name" value="Integrase_H2C2"/>
    <property type="match status" value="1"/>
</dbReference>
<dbReference type="GO" id="GO:0003964">
    <property type="term" value="F:RNA-directed DNA polymerase activity"/>
    <property type="evidence" value="ECO:0007669"/>
    <property type="project" value="UniProtKB-KW"/>
</dbReference>
<feature type="compositionally biased region" description="Polar residues" evidence="9">
    <location>
        <begin position="778"/>
        <end position="797"/>
    </location>
</feature>
<keyword evidence="4" id="KW-0540">Nuclease</keyword>
<dbReference type="InterPro" id="IPR043128">
    <property type="entry name" value="Rev_trsase/Diguanyl_cyclase"/>
</dbReference>
<feature type="compositionally biased region" description="Basic residues" evidence="9">
    <location>
        <begin position="746"/>
        <end position="757"/>
    </location>
</feature>
<dbReference type="PANTHER" id="PTHR33064">
    <property type="entry name" value="POL PROTEIN"/>
    <property type="match status" value="1"/>
</dbReference>
<evidence type="ECO:0000313" key="12">
    <source>
        <dbReference type="Proteomes" id="UP001165121"/>
    </source>
</evidence>
<accession>A0A9W6XRT9</accession>
<evidence type="ECO:0000256" key="6">
    <source>
        <dbReference type="ARBA" id="ARBA00022759"/>
    </source>
</evidence>
<evidence type="ECO:0000256" key="2">
    <source>
        <dbReference type="ARBA" id="ARBA00022679"/>
    </source>
</evidence>
<dbReference type="EMBL" id="BSXT01001610">
    <property type="protein sequence ID" value="GMF43953.1"/>
    <property type="molecule type" value="Genomic_DNA"/>
</dbReference>
<evidence type="ECO:0000313" key="11">
    <source>
        <dbReference type="EMBL" id="GMF43953.1"/>
    </source>
</evidence>
<dbReference type="SUPFAM" id="SSF56672">
    <property type="entry name" value="DNA/RNA polymerases"/>
    <property type="match status" value="2"/>
</dbReference>
<evidence type="ECO:0000256" key="4">
    <source>
        <dbReference type="ARBA" id="ARBA00022722"/>
    </source>
</evidence>
<dbReference type="PANTHER" id="PTHR33064:SF37">
    <property type="entry name" value="RIBONUCLEASE H"/>
    <property type="match status" value="1"/>
</dbReference>
<evidence type="ECO:0000256" key="8">
    <source>
        <dbReference type="ARBA" id="ARBA00022918"/>
    </source>
</evidence>
<evidence type="ECO:0000256" key="7">
    <source>
        <dbReference type="ARBA" id="ARBA00022801"/>
    </source>
</evidence>
<keyword evidence="5" id="KW-0064">Aspartyl protease</keyword>
<dbReference type="PROSITE" id="PS50878">
    <property type="entry name" value="RT_POL"/>
    <property type="match status" value="1"/>
</dbReference>
<dbReference type="Gene3D" id="3.30.70.270">
    <property type="match status" value="3"/>
</dbReference>
<dbReference type="InterPro" id="IPR036397">
    <property type="entry name" value="RNaseH_sf"/>
</dbReference>
<keyword evidence="12" id="KW-1185">Reference proteome</keyword>
<evidence type="ECO:0000259" key="10">
    <source>
        <dbReference type="PROSITE" id="PS50878"/>
    </source>
</evidence>
<dbReference type="Pfam" id="PF00078">
    <property type="entry name" value="RVT_1"/>
    <property type="match status" value="1"/>
</dbReference>
<dbReference type="GO" id="GO:0004190">
    <property type="term" value="F:aspartic-type endopeptidase activity"/>
    <property type="evidence" value="ECO:0007669"/>
    <property type="project" value="UniProtKB-KW"/>
</dbReference>
<organism evidence="11 12">
    <name type="scientific">Phytophthora fragariaefolia</name>
    <dbReference type="NCBI Taxonomy" id="1490495"/>
    <lineage>
        <taxon>Eukaryota</taxon>
        <taxon>Sar</taxon>
        <taxon>Stramenopiles</taxon>
        <taxon>Oomycota</taxon>
        <taxon>Peronosporomycetes</taxon>
        <taxon>Peronosporales</taxon>
        <taxon>Peronosporaceae</taxon>
        <taxon>Phytophthora</taxon>
    </lineage>
</organism>
<dbReference type="GO" id="GO:0006508">
    <property type="term" value="P:proteolysis"/>
    <property type="evidence" value="ECO:0007669"/>
    <property type="project" value="UniProtKB-KW"/>
</dbReference>
<dbReference type="SUPFAM" id="SSF53098">
    <property type="entry name" value="Ribonuclease H-like"/>
    <property type="match status" value="2"/>
</dbReference>
<dbReference type="InterPro" id="IPR041588">
    <property type="entry name" value="Integrase_H2C2"/>
</dbReference>
<keyword evidence="1" id="KW-0645">Protease</keyword>
<evidence type="ECO:0000256" key="9">
    <source>
        <dbReference type="SAM" id="MobiDB-lite"/>
    </source>
</evidence>